<organism evidence="2 3">
    <name type="scientific">Paramecium sonneborni</name>
    <dbReference type="NCBI Taxonomy" id="65129"/>
    <lineage>
        <taxon>Eukaryota</taxon>
        <taxon>Sar</taxon>
        <taxon>Alveolata</taxon>
        <taxon>Ciliophora</taxon>
        <taxon>Intramacronucleata</taxon>
        <taxon>Oligohymenophorea</taxon>
        <taxon>Peniculida</taxon>
        <taxon>Parameciidae</taxon>
        <taxon>Paramecium</taxon>
    </lineage>
</organism>
<feature type="transmembrane region" description="Helical" evidence="1">
    <location>
        <begin position="71"/>
        <end position="101"/>
    </location>
</feature>
<protein>
    <recommendedName>
        <fullName evidence="4">Transmembrane protein</fullName>
    </recommendedName>
</protein>
<dbReference type="Proteomes" id="UP000692954">
    <property type="component" value="Unassembled WGS sequence"/>
</dbReference>
<reference evidence="2" key="1">
    <citation type="submission" date="2021-01" db="EMBL/GenBank/DDBJ databases">
        <authorList>
            <consortium name="Genoscope - CEA"/>
            <person name="William W."/>
        </authorList>
    </citation>
    <scope>NUCLEOTIDE SEQUENCE</scope>
</reference>
<evidence type="ECO:0000256" key="1">
    <source>
        <dbReference type="SAM" id="Phobius"/>
    </source>
</evidence>
<keyword evidence="1" id="KW-0472">Membrane</keyword>
<evidence type="ECO:0000313" key="2">
    <source>
        <dbReference type="EMBL" id="CAD8093444.1"/>
    </source>
</evidence>
<dbReference type="AlphaFoldDB" id="A0A8S1P0A5"/>
<keyword evidence="3" id="KW-1185">Reference proteome</keyword>
<proteinExistence type="predicted"/>
<keyword evidence="1" id="KW-1133">Transmembrane helix</keyword>
<gene>
    <name evidence="2" type="ORF">PSON_ATCC_30995.1.T0600285</name>
</gene>
<dbReference type="EMBL" id="CAJJDN010000060">
    <property type="protein sequence ID" value="CAD8093444.1"/>
    <property type="molecule type" value="Genomic_DNA"/>
</dbReference>
<feature type="transmembrane region" description="Helical" evidence="1">
    <location>
        <begin position="45"/>
        <end position="65"/>
    </location>
</feature>
<sequence>MEQIKSLQHQNFRISMFLLKNHSKMQLTFMICIEIQKFTIISENIIKINILIFLLIYIIEIKIYIQQNLLQFIICFFIYFSLLTILKIFLILLYYSLCFFFNKQWINTTRRNWLLI</sequence>
<name>A0A8S1P0A5_9CILI</name>
<accession>A0A8S1P0A5</accession>
<comment type="caution">
    <text evidence="2">The sequence shown here is derived from an EMBL/GenBank/DDBJ whole genome shotgun (WGS) entry which is preliminary data.</text>
</comment>
<keyword evidence="1" id="KW-0812">Transmembrane</keyword>
<evidence type="ECO:0000313" key="3">
    <source>
        <dbReference type="Proteomes" id="UP000692954"/>
    </source>
</evidence>
<evidence type="ECO:0008006" key="4">
    <source>
        <dbReference type="Google" id="ProtNLM"/>
    </source>
</evidence>